<sequence length="183" mass="21083">MRSSRLKIYQLLFTLYLSDPRTMPRKRNNNFPIGTYAKKKRAVLEELCEEKVHALSEVKIQQQKIRRLKEKGHVLRQTAENTNTGIQTPPSTKRQLRVLTPTSLENPMITPRESRRRRVNTIEAAAKTHGATNSNIKPALDGLFDTLQGKCKTSELGDYVLKDEELAGYIVKQIQKKRKTYFS</sequence>
<dbReference type="Proteomes" id="UP000001593">
    <property type="component" value="Unassembled WGS sequence"/>
</dbReference>
<evidence type="ECO:0000313" key="1">
    <source>
        <dbReference type="EMBL" id="EDO28837.1"/>
    </source>
</evidence>
<dbReference type="PANTHER" id="PTHR24401">
    <property type="entry name" value="SI:CH211-243P7.3-RELATED"/>
    <property type="match status" value="1"/>
</dbReference>
<dbReference type="AlphaFoldDB" id="A7T5C6"/>
<proteinExistence type="predicted"/>
<dbReference type="InParanoid" id="A7T5C6"/>
<accession>A7T5C6</accession>
<reference evidence="1 2" key="1">
    <citation type="journal article" date="2007" name="Science">
        <title>Sea anemone genome reveals ancestral eumetazoan gene repertoire and genomic organization.</title>
        <authorList>
            <person name="Putnam N.H."/>
            <person name="Srivastava M."/>
            <person name="Hellsten U."/>
            <person name="Dirks B."/>
            <person name="Chapman J."/>
            <person name="Salamov A."/>
            <person name="Terry A."/>
            <person name="Shapiro H."/>
            <person name="Lindquist E."/>
            <person name="Kapitonov V.V."/>
            <person name="Jurka J."/>
            <person name="Genikhovich G."/>
            <person name="Grigoriev I.V."/>
            <person name="Lucas S.M."/>
            <person name="Steele R.E."/>
            <person name="Finnerty J.R."/>
            <person name="Technau U."/>
            <person name="Martindale M.Q."/>
            <person name="Rokhsar D.S."/>
        </authorList>
    </citation>
    <scope>NUCLEOTIDE SEQUENCE [LARGE SCALE GENOMIC DNA]</scope>
    <source>
        <strain evidence="2">CH2 X CH6</strain>
    </source>
</reference>
<dbReference type="PANTHER" id="PTHR24401:SF29">
    <property type="entry name" value="SI:CH211-243P7.3-RELATED"/>
    <property type="match status" value="1"/>
</dbReference>
<evidence type="ECO:0000313" key="2">
    <source>
        <dbReference type="Proteomes" id="UP000001593"/>
    </source>
</evidence>
<organism evidence="1 2">
    <name type="scientific">Nematostella vectensis</name>
    <name type="common">Starlet sea anemone</name>
    <dbReference type="NCBI Taxonomy" id="45351"/>
    <lineage>
        <taxon>Eukaryota</taxon>
        <taxon>Metazoa</taxon>
        <taxon>Cnidaria</taxon>
        <taxon>Anthozoa</taxon>
        <taxon>Hexacorallia</taxon>
        <taxon>Actiniaria</taxon>
        <taxon>Edwardsiidae</taxon>
        <taxon>Nematostella</taxon>
    </lineage>
</organism>
<keyword evidence="2" id="KW-1185">Reference proteome</keyword>
<protein>
    <submittedName>
        <fullName evidence="1">Uncharacterized protein</fullName>
    </submittedName>
</protein>
<dbReference type="PhylomeDB" id="A7T5C6"/>
<gene>
    <name evidence="1" type="ORF">NEMVEDRAFT_v1g248735</name>
</gene>
<name>A7T5C6_NEMVE</name>
<dbReference type="EMBL" id="DS471122">
    <property type="protein sequence ID" value="EDO28837.1"/>
    <property type="molecule type" value="Genomic_DNA"/>
</dbReference>
<dbReference type="HOGENOM" id="CLU_1476847_0_0_1"/>